<reference evidence="9" key="1">
    <citation type="submission" date="2022-03" db="EMBL/GenBank/DDBJ databases">
        <authorList>
            <person name="Sayadi A."/>
        </authorList>
    </citation>
    <scope>NUCLEOTIDE SEQUENCE</scope>
</reference>
<dbReference type="AlphaFoldDB" id="A0A9P0LL88"/>
<evidence type="ECO:0000256" key="2">
    <source>
        <dbReference type="ARBA" id="ARBA00004123"/>
    </source>
</evidence>
<accession>A0A9P0LL88</accession>
<keyword evidence="4" id="KW-0540">Nuclease</keyword>
<sequence length="365" mass="41445">MEIMFQEMLNEDSGEFKNFCRMSPNDFDFLLSKVEPLITKQKTGVRLPIPAKVRLALTLRFLASGDSYRSLHYLFKISSASITSIIQEVCMAINTVLKDQIKMPRTTTEWLNIERGFNRKYPHCVGCIDGKHVVIQCPINSGTEYYNYKGTFSFVLLALVDSNYRFIFADIGAQGRISDGGVFQNSLLWETISIDTINLPPDSPLSEGQCNMPYVFLGDGAFALSKHVMKPFPGNHIMGSLQRTFNMRLSSTRVIVENVFGVLTTVFRIFKKPMEIRKDKAKLITMTCILLHNFLRNTRASRDIYTPPGTFDTVVDGEIINEGSWRRNVSTNQAIRPIPTVGRRASQSAIEIRNEFASFFLRQNC</sequence>
<evidence type="ECO:0000256" key="6">
    <source>
        <dbReference type="ARBA" id="ARBA00022801"/>
    </source>
</evidence>
<dbReference type="InterPro" id="IPR045249">
    <property type="entry name" value="HARBI1-like"/>
</dbReference>
<name>A0A9P0LL88_ACAOB</name>
<comment type="cofactor">
    <cofactor evidence="1">
        <name>a divalent metal cation</name>
        <dbReference type="ChEBI" id="CHEBI:60240"/>
    </cofactor>
</comment>
<keyword evidence="6" id="KW-0378">Hydrolase</keyword>
<evidence type="ECO:0000259" key="8">
    <source>
        <dbReference type="Pfam" id="PF13359"/>
    </source>
</evidence>
<evidence type="ECO:0000313" key="10">
    <source>
        <dbReference type="Proteomes" id="UP001152888"/>
    </source>
</evidence>
<dbReference type="Proteomes" id="UP001152888">
    <property type="component" value="Unassembled WGS sequence"/>
</dbReference>
<dbReference type="EMBL" id="CAKOFQ010007344">
    <property type="protein sequence ID" value="CAH1998915.1"/>
    <property type="molecule type" value="Genomic_DNA"/>
</dbReference>
<dbReference type="GO" id="GO:0046872">
    <property type="term" value="F:metal ion binding"/>
    <property type="evidence" value="ECO:0007669"/>
    <property type="project" value="UniProtKB-KW"/>
</dbReference>
<dbReference type="OrthoDB" id="8189124at2759"/>
<evidence type="ECO:0000256" key="3">
    <source>
        <dbReference type="ARBA" id="ARBA00006958"/>
    </source>
</evidence>
<organism evidence="9 10">
    <name type="scientific">Acanthoscelides obtectus</name>
    <name type="common">Bean weevil</name>
    <name type="synonym">Bruchus obtectus</name>
    <dbReference type="NCBI Taxonomy" id="200917"/>
    <lineage>
        <taxon>Eukaryota</taxon>
        <taxon>Metazoa</taxon>
        <taxon>Ecdysozoa</taxon>
        <taxon>Arthropoda</taxon>
        <taxon>Hexapoda</taxon>
        <taxon>Insecta</taxon>
        <taxon>Pterygota</taxon>
        <taxon>Neoptera</taxon>
        <taxon>Endopterygota</taxon>
        <taxon>Coleoptera</taxon>
        <taxon>Polyphaga</taxon>
        <taxon>Cucujiformia</taxon>
        <taxon>Chrysomeloidea</taxon>
        <taxon>Chrysomelidae</taxon>
        <taxon>Bruchinae</taxon>
        <taxon>Bruchini</taxon>
        <taxon>Acanthoscelides</taxon>
    </lineage>
</organism>
<gene>
    <name evidence="9" type="ORF">ACAOBT_LOCUS24676</name>
</gene>
<keyword evidence="5" id="KW-0479">Metal-binding</keyword>
<dbReference type="GO" id="GO:0016787">
    <property type="term" value="F:hydrolase activity"/>
    <property type="evidence" value="ECO:0007669"/>
    <property type="project" value="UniProtKB-KW"/>
</dbReference>
<evidence type="ECO:0000256" key="1">
    <source>
        <dbReference type="ARBA" id="ARBA00001968"/>
    </source>
</evidence>
<proteinExistence type="inferred from homology"/>
<comment type="similarity">
    <text evidence="3">Belongs to the HARBI1 family.</text>
</comment>
<feature type="domain" description="DDE Tnp4" evidence="8">
    <location>
        <begin position="128"/>
        <end position="293"/>
    </location>
</feature>
<evidence type="ECO:0000256" key="4">
    <source>
        <dbReference type="ARBA" id="ARBA00022722"/>
    </source>
</evidence>
<keyword evidence="10" id="KW-1185">Reference proteome</keyword>
<evidence type="ECO:0000313" key="9">
    <source>
        <dbReference type="EMBL" id="CAH1998915.1"/>
    </source>
</evidence>
<dbReference type="PANTHER" id="PTHR22930">
    <property type="match status" value="1"/>
</dbReference>
<evidence type="ECO:0000256" key="5">
    <source>
        <dbReference type="ARBA" id="ARBA00022723"/>
    </source>
</evidence>
<keyword evidence="7" id="KW-0539">Nucleus</keyword>
<dbReference type="GO" id="GO:0005634">
    <property type="term" value="C:nucleus"/>
    <property type="evidence" value="ECO:0007669"/>
    <property type="project" value="UniProtKB-SubCell"/>
</dbReference>
<comment type="caution">
    <text evidence="9">The sequence shown here is derived from an EMBL/GenBank/DDBJ whole genome shotgun (WGS) entry which is preliminary data.</text>
</comment>
<evidence type="ECO:0000256" key="7">
    <source>
        <dbReference type="ARBA" id="ARBA00023242"/>
    </source>
</evidence>
<dbReference type="GO" id="GO:0004518">
    <property type="term" value="F:nuclease activity"/>
    <property type="evidence" value="ECO:0007669"/>
    <property type="project" value="UniProtKB-KW"/>
</dbReference>
<dbReference type="Pfam" id="PF13359">
    <property type="entry name" value="DDE_Tnp_4"/>
    <property type="match status" value="1"/>
</dbReference>
<protein>
    <recommendedName>
        <fullName evidence="8">DDE Tnp4 domain-containing protein</fullName>
    </recommendedName>
</protein>
<comment type="subcellular location">
    <subcellularLocation>
        <location evidence="2">Nucleus</location>
    </subcellularLocation>
</comment>
<dbReference type="PANTHER" id="PTHR22930:SF269">
    <property type="entry name" value="NUCLEASE HARBI1-LIKE PROTEIN"/>
    <property type="match status" value="1"/>
</dbReference>
<dbReference type="InterPro" id="IPR027806">
    <property type="entry name" value="HARBI1_dom"/>
</dbReference>